<dbReference type="Pfam" id="PF13855">
    <property type="entry name" value="LRR_8"/>
    <property type="match status" value="1"/>
</dbReference>
<dbReference type="InterPro" id="IPR050576">
    <property type="entry name" value="Cilia_flagella_integrity"/>
</dbReference>
<proteinExistence type="predicted"/>
<dbReference type="PANTHER" id="PTHR45973">
    <property type="entry name" value="PROTEIN PHOSPHATASE 1 REGULATORY SUBUNIT SDS22-RELATED"/>
    <property type="match status" value="1"/>
</dbReference>
<dbReference type="Gene3D" id="3.80.10.10">
    <property type="entry name" value="Ribonuclease Inhibitor"/>
    <property type="match status" value="2"/>
</dbReference>
<evidence type="ECO:0000256" key="4">
    <source>
        <dbReference type="ARBA" id="ARBA00023069"/>
    </source>
</evidence>
<feature type="region of interest" description="Disordered" evidence="6">
    <location>
        <begin position="267"/>
        <end position="337"/>
    </location>
</feature>
<keyword evidence="8" id="KW-1185">Reference proteome</keyword>
<evidence type="ECO:0000313" key="7">
    <source>
        <dbReference type="EMBL" id="CAI8018915.1"/>
    </source>
</evidence>
<keyword evidence="5" id="KW-0966">Cell projection</keyword>
<comment type="caution">
    <text evidence="7">The sequence shown here is derived from an EMBL/GenBank/DDBJ whole genome shotgun (WGS) entry which is preliminary data.</text>
</comment>
<dbReference type="EMBL" id="CASHTH010001713">
    <property type="protein sequence ID" value="CAI8018915.1"/>
    <property type="molecule type" value="Genomic_DNA"/>
</dbReference>
<evidence type="ECO:0000256" key="2">
    <source>
        <dbReference type="ARBA" id="ARBA00022614"/>
    </source>
</evidence>
<accession>A0AA35RW98</accession>
<feature type="compositionally biased region" description="Basic and acidic residues" evidence="6">
    <location>
        <begin position="267"/>
        <end position="281"/>
    </location>
</feature>
<evidence type="ECO:0000256" key="1">
    <source>
        <dbReference type="ARBA" id="ARBA00004138"/>
    </source>
</evidence>
<evidence type="ECO:0000256" key="6">
    <source>
        <dbReference type="SAM" id="MobiDB-lite"/>
    </source>
</evidence>
<dbReference type="Proteomes" id="UP001174909">
    <property type="component" value="Unassembled WGS sequence"/>
</dbReference>
<dbReference type="Pfam" id="PF12799">
    <property type="entry name" value="LRR_4"/>
    <property type="match status" value="1"/>
</dbReference>
<comment type="subcellular location">
    <subcellularLocation>
        <location evidence="1">Cell projection</location>
        <location evidence="1">Cilium</location>
    </subcellularLocation>
</comment>
<name>A0AA35RW98_GEOBA</name>
<dbReference type="SMART" id="SM00369">
    <property type="entry name" value="LRR_TYP"/>
    <property type="match status" value="4"/>
</dbReference>
<feature type="compositionally biased region" description="Basic and acidic residues" evidence="6">
    <location>
        <begin position="323"/>
        <end position="334"/>
    </location>
</feature>
<dbReference type="InterPro" id="IPR003591">
    <property type="entry name" value="Leu-rich_rpt_typical-subtyp"/>
</dbReference>
<evidence type="ECO:0000256" key="5">
    <source>
        <dbReference type="ARBA" id="ARBA00023273"/>
    </source>
</evidence>
<protein>
    <submittedName>
        <fullName evidence="7">Protein phosphatase 1 regulatory subunit 7</fullName>
    </submittedName>
</protein>
<evidence type="ECO:0000256" key="3">
    <source>
        <dbReference type="ARBA" id="ARBA00022737"/>
    </source>
</evidence>
<evidence type="ECO:0000313" key="8">
    <source>
        <dbReference type="Proteomes" id="UP001174909"/>
    </source>
</evidence>
<feature type="compositionally biased region" description="Basic and acidic residues" evidence="6">
    <location>
        <begin position="291"/>
        <end position="303"/>
    </location>
</feature>
<gene>
    <name evidence="7" type="ORF">GBAR_LOCUS11419</name>
</gene>
<dbReference type="PROSITE" id="PS51450">
    <property type="entry name" value="LRR"/>
    <property type="match status" value="5"/>
</dbReference>
<keyword evidence="4" id="KW-0969">Cilium</keyword>
<reference evidence="7" key="1">
    <citation type="submission" date="2023-03" db="EMBL/GenBank/DDBJ databases">
        <authorList>
            <person name="Steffen K."/>
            <person name="Cardenas P."/>
        </authorList>
    </citation>
    <scope>NUCLEOTIDE SEQUENCE</scope>
</reference>
<keyword evidence="2" id="KW-0433">Leucine-rich repeat</keyword>
<dbReference type="InterPro" id="IPR025875">
    <property type="entry name" value="Leu-rich_rpt_4"/>
</dbReference>
<dbReference type="PANTHER" id="PTHR45973:SF9">
    <property type="entry name" value="LEUCINE-RICH REPEAT-CONTAINING PROTEIN 46"/>
    <property type="match status" value="1"/>
</dbReference>
<dbReference type="SMART" id="SM00364">
    <property type="entry name" value="LRR_BAC"/>
    <property type="match status" value="5"/>
</dbReference>
<dbReference type="SMART" id="SM00365">
    <property type="entry name" value="LRR_SD22"/>
    <property type="match status" value="5"/>
</dbReference>
<organism evidence="7 8">
    <name type="scientific">Geodia barretti</name>
    <name type="common">Barrett's horny sponge</name>
    <dbReference type="NCBI Taxonomy" id="519541"/>
    <lineage>
        <taxon>Eukaryota</taxon>
        <taxon>Metazoa</taxon>
        <taxon>Porifera</taxon>
        <taxon>Demospongiae</taxon>
        <taxon>Heteroscleromorpha</taxon>
        <taxon>Tetractinellida</taxon>
        <taxon>Astrophorina</taxon>
        <taxon>Geodiidae</taxon>
        <taxon>Geodia</taxon>
    </lineage>
</organism>
<dbReference type="InterPro" id="IPR001611">
    <property type="entry name" value="Leu-rich_rpt"/>
</dbReference>
<dbReference type="PRINTS" id="PR00019">
    <property type="entry name" value="LEURICHRPT"/>
</dbReference>
<sequence>MGDLTVSLAEKLTGQDAAQIQRLDASSRRLEKVKNLRGCGRLVRLDLSHNLLESLGGIGGCRTLTWLDLSHNQLDSLAGVQYLTSLSVIRASNNSITSCVDLSNLTSLKALILSHNQLSCLPGLSSLSELNTLVISHNKFESVSVDSLKKLSKLSVSNNALKAVPNTQNNIELRELRLNGNYIKSLPESLKCNGKLKIIDLGNNKLKTISVLEPLSSLDQLVNLNIKGNQLCECPNYLQEVLGLVASVKILDGGKVDGLALDRECEVSGGDEKSKKSESKATAENTVKRSVGKEKQKRERGAAEEDLTAKSLARKRKKSQGRAGDDGRDSECVKKRLSVGVPTEISEKYEAYRGEEREWD</sequence>
<dbReference type="SUPFAM" id="SSF52058">
    <property type="entry name" value="L domain-like"/>
    <property type="match status" value="1"/>
</dbReference>
<dbReference type="AlphaFoldDB" id="A0AA35RW98"/>
<dbReference type="InterPro" id="IPR032675">
    <property type="entry name" value="LRR_dom_sf"/>
</dbReference>
<keyword evidence="3" id="KW-0677">Repeat</keyword>